<accession>A0A497ERK3</accession>
<feature type="transmembrane region" description="Helical" evidence="1">
    <location>
        <begin position="28"/>
        <end position="51"/>
    </location>
</feature>
<dbReference type="AlphaFoldDB" id="A0A497ERK3"/>
<gene>
    <name evidence="2" type="ORF">DRJ31_05315</name>
</gene>
<organism evidence="2 3">
    <name type="scientific">Thermoproteota archaeon</name>
    <dbReference type="NCBI Taxonomy" id="2056631"/>
    <lineage>
        <taxon>Archaea</taxon>
        <taxon>Thermoproteota</taxon>
    </lineage>
</organism>
<keyword evidence="1" id="KW-1133">Transmembrane helix</keyword>
<protein>
    <submittedName>
        <fullName evidence="2">Uncharacterized protein</fullName>
    </submittedName>
</protein>
<dbReference type="Proteomes" id="UP000278475">
    <property type="component" value="Unassembled WGS sequence"/>
</dbReference>
<comment type="caution">
    <text evidence="2">The sequence shown here is derived from an EMBL/GenBank/DDBJ whole genome shotgun (WGS) entry which is preliminary data.</text>
</comment>
<evidence type="ECO:0000313" key="3">
    <source>
        <dbReference type="Proteomes" id="UP000278475"/>
    </source>
</evidence>
<proteinExistence type="predicted"/>
<keyword evidence="1" id="KW-0812">Transmembrane</keyword>
<name>A0A497ERK3_9CREN</name>
<reference evidence="2 3" key="1">
    <citation type="submission" date="2018-06" db="EMBL/GenBank/DDBJ databases">
        <title>Extensive metabolic versatility and redundancy in microbially diverse, dynamic hydrothermal sediments.</title>
        <authorList>
            <person name="Dombrowski N."/>
            <person name="Teske A."/>
            <person name="Baker B.J."/>
        </authorList>
    </citation>
    <scope>NUCLEOTIDE SEQUENCE [LARGE SCALE GENOMIC DNA]</scope>
    <source>
        <strain evidence="2">B66_G16</strain>
    </source>
</reference>
<dbReference type="EMBL" id="QMQV01000040">
    <property type="protein sequence ID" value="RLE49340.1"/>
    <property type="molecule type" value="Genomic_DNA"/>
</dbReference>
<keyword evidence="1" id="KW-0472">Membrane</keyword>
<sequence>MRIIKKLKIVITSLVRCKLGSPLVEEGLLLGLAVITLSVIMSMIAGLLAGVEKAFNTSFASFNAMAQQVQDAWEKVLKFFGFG</sequence>
<evidence type="ECO:0000256" key="1">
    <source>
        <dbReference type="SAM" id="Phobius"/>
    </source>
</evidence>
<evidence type="ECO:0000313" key="2">
    <source>
        <dbReference type="EMBL" id="RLE49340.1"/>
    </source>
</evidence>